<evidence type="ECO:0000313" key="2">
    <source>
        <dbReference type="Proteomes" id="UP001374599"/>
    </source>
</evidence>
<sequence>MENNLRKNFQIASDGVDPNIIPKKILYTGDEMPAVGLGTFGSDRFTANQISDAVLGAISVGYRHIDCASVYENEKEIGESLEIAMKNGMKREDLWINSKVWNDMHGDGDVLISVAKTLKDLKLDYLDLYLIHWPFPNYHAPGCSVDSRSENAHPYIHEEFMKTWRQMERLVDMGLVRNIGTSNMTKAKFELLLKDARIKPAVNEMEQHPHFQQQELFDFCIKNNIQPIGFCPIGSPTRPGRDKTENDTVDIEDPVILAAAKRLGVHPAVVCIKWAVQRGQVPIPFSVKRNEYLSNIKCVTENPLTDEEMEAISKIDKNCRLIKGQVFLWKDNQSWEDLWDLDGIIAK</sequence>
<reference evidence="1" key="1">
    <citation type="submission" date="2023-09" db="EMBL/GenBank/DDBJ databases">
        <title>Vallitalea sediminicola and Vallitalea maricola sp. nov., anaerobic bacteria isolated from marine sediment.</title>
        <authorList>
            <person name="Hirano S."/>
            <person name="Maeda A."/>
            <person name="Terahara T."/>
            <person name="Mori K."/>
            <person name="Hamada M."/>
            <person name="Matsumoto R."/>
            <person name="Kobayashi T."/>
        </authorList>
    </citation>
    <scope>NUCLEOTIDE SEQUENCE</scope>
    <source>
        <strain evidence="1">AN17-2</strain>
    </source>
</reference>
<dbReference type="Proteomes" id="UP001374599">
    <property type="component" value="Unassembled WGS sequence"/>
</dbReference>
<keyword evidence="2" id="KW-1185">Reference proteome</keyword>
<name>A0ACB5UP23_9FIRM</name>
<gene>
    <name evidence="1" type="ORF">AN2V17_35410</name>
</gene>
<dbReference type="EMBL" id="BTPU01000067">
    <property type="protein sequence ID" value="GMQ64304.1"/>
    <property type="molecule type" value="Genomic_DNA"/>
</dbReference>
<organism evidence="1 2">
    <name type="scientific">Vallitalea maricola</name>
    <dbReference type="NCBI Taxonomy" id="3074433"/>
    <lineage>
        <taxon>Bacteria</taxon>
        <taxon>Bacillati</taxon>
        <taxon>Bacillota</taxon>
        <taxon>Clostridia</taxon>
        <taxon>Lachnospirales</taxon>
        <taxon>Vallitaleaceae</taxon>
        <taxon>Vallitalea</taxon>
    </lineage>
</organism>
<evidence type="ECO:0000313" key="1">
    <source>
        <dbReference type="EMBL" id="GMQ64304.1"/>
    </source>
</evidence>
<comment type="caution">
    <text evidence="1">The sequence shown here is derived from an EMBL/GenBank/DDBJ whole genome shotgun (WGS) entry which is preliminary data.</text>
</comment>
<proteinExistence type="predicted"/>
<protein>
    <submittedName>
        <fullName evidence="1">Aldo/keto reductase</fullName>
    </submittedName>
</protein>
<accession>A0ACB5UP23</accession>